<keyword evidence="4 7" id="KW-0812">Transmembrane</keyword>
<feature type="transmembrane region" description="Helical" evidence="7">
    <location>
        <begin position="42"/>
        <end position="65"/>
    </location>
</feature>
<name>A0A176TB07_9FLAO</name>
<dbReference type="GO" id="GO:0005886">
    <property type="term" value="C:plasma membrane"/>
    <property type="evidence" value="ECO:0007669"/>
    <property type="project" value="UniProtKB-SubCell"/>
</dbReference>
<proteinExistence type="inferred from homology"/>
<dbReference type="Proteomes" id="UP000076923">
    <property type="component" value="Unassembled WGS sequence"/>
</dbReference>
<evidence type="ECO:0000256" key="4">
    <source>
        <dbReference type="ARBA" id="ARBA00022692"/>
    </source>
</evidence>
<comment type="similarity">
    <text evidence="1 7">Belongs to the Lgt family.</text>
</comment>
<dbReference type="GO" id="GO:0042158">
    <property type="term" value="P:lipoprotein biosynthetic process"/>
    <property type="evidence" value="ECO:0007669"/>
    <property type="project" value="UniProtKB-UniRule"/>
</dbReference>
<comment type="catalytic activity">
    <reaction evidence="7">
        <text>L-cysteinyl-[prolipoprotein] + a 1,2-diacyl-sn-glycero-3-phospho-(1'-sn-glycerol) = an S-1,2-diacyl-sn-glyceryl-L-cysteinyl-[prolipoprotein] + sn-glycerol 1-phosphate + H(+)</text>
        <dbReference type="Rhea" id="RHEA:56712"/>
        <dbReference type="Rhea" id="RHEA-COMP:14679"/>
        <dbReference type="Rhea" id="RHEA-COMP:14680"/>
        <dbReference type="ChEBI" id="CHEBI:15378"/>
        <dbReference type="ChEBI" id="CHEBI:29950"/>
        <dbReference type="ChEBI" id="CHEBI:57685"/>
        <dbReference type="ChEBI" id="CHEBI:64716"/>
        <dbReference type="ChEBI" id="CHEBI:140658"/>
        <dbReference type="EC" id="2.5.1.145"/>
    </reaction>
</comment>
<dbReference type="OrthoDB" id="871140at2"/>
<dbReference type="InterPro" id="IPR001640">
    <property type="entry name" value="Lgt"/>
</dbReference>
<dbReference type="STRING" id="1333662.LPB303_11165"/>
<dbReference type="AlphaFoldDB" id="A0A176TB07"/>
<feature type="transmembrane region" description="Helical" evidence="7">
    <location>
        <begin position="12"/>
        <end position="30"/>
    </location>
</feature>
<evidence type="ECO:0000256" key="7">
    <source>
        <dbReference type="HAMAP-Rule" id="MF_01147"/>
    </source>
</evidence>
<accession>A0A176TB07</accession>
<feature type="transmembrane region" description="Helical" evidence="7">
    <location>
        <begin position="109"/>
        <end position="127"/>
    </location>
</feature>
<feature type="transmembrane region" description="Helical" evidence="7">
    <location>
        <begin position="77"/>
        <end position="102"/>
    </location>
</feature>
<evidence type="ECO:0000313" key="8">
    <source>
        <dbReference type="EMBL" id="OAD44713.1"/>
    </source>
</evidence>
<dbReference type="UniPathway" id="UPA00664"/>
<gene>
    <name evidence="7" type="primary">lgt</name>
    <name evidence="8" type="ORF">LPB303_11165</name>
</gene>
<keyword evidence="9" id="KW-1185">Reference proteome</keyword>
<organism evidence="8 9">
    <name type="scientific">Polaribacter atrinae</name>
    <dbReference type="NCBI Taxonomy" id="1333662"/>
    <lineage>
        <taxon>Bacteria</taxon>
        <taxon>Pseudomonadati</taxon>
        <taxon>Bacteroidota</taxon>
        <taxon>Flavobacteriia</taxon>
        <taxon>Flavobacteriales</taxon>
        <taxon>Flavobacteriaceae</taxon>
    </lineage>
</organism>
<comment type="pathway">
    <text evidence="7">Protein modification; lipoprotein biosynthesis (diacylglyceryl transfer).</text>
</comment>
<comment type="subcellular location">
    <subcellularLocation>
        <location evidence="7">Cell membrane</location>
        <topology evidence="7">Multi-pass membrane protein</topology>
    </subcellularLocation>
</comment>
<reference evidence="8 9" key="1">
    <citation type="submission" date="2016-02" db="EMBL/GenBank/DDBJ databases">
        <title>Draft genome sequence of Polaribacter atrinae KACC17473.</title>
        <authorList>
            <person name="Shin S.-K."/>
            <person name="Yi H."/>
        </authorList>
    </citation>
    <scope>NUCLEOTIDE SEQUENCE [LARGE SCALE GENOMIC DNA]</scope>
    <source>
        <strain evidence="8 9">KACC 17473</strain>
    </source>
</reference>
<keyword evidence="3 7" id="KW-0808">Transferase</keyword>
<feature type="transmembrane region" description="Helical" evidence="7">
    <location>
        <begin position="191"/>
        <end position="208"/>
    </location>
</feature>
<sequence length="249" mass="28678">MYPELLEYQNITIYTYAFCIAFGTLLAVLYTKWQAKKTLDLILPNTFFYLIFIAGFVGGKLFLFFERPIYYLQNPKSIFNIFSGGFVFYGSFICIIVVTIWFLKKNKIAILPIIDILAITTTIVHAIGRMGCFFAGCCYGKPTHSYFGISFPTTNSVTVHPTQLYEVISILIIMSLLFVIKKNKKFDGQVFFSYVILYAIARSVLEFFRGDLRGFIIQNYISHSQFIAFIFISITAYLYLKLKSKKITI</sequence>
<evidence type="ECO:0000313" key="9">
    <source>
        <dbReference type="Proteomes" id="UP000076923"/>
    </source>
</evidence>
<keyword evidence="2 7" id="KW-1003">Cell membrane</keyword>
<dbReference type="RefSeq" id="WP_068450180.1">
    <property type="nucleotide sequence ID" value="NZ_CANKUV010000011.1"/>
</dbReference>
<dbReference type="PANTHER" id="PTHR30589">
    <property type="entry name" value="PROLIPOPROTEIN DIACYLGLYCERYL TRANSFERASE"/>
    <property type="match status" value="1"/>
</dbReference>
<dbReference type="HAMAP" id="MF_01147">
    <property type="entry name" value="Lgt"/>
    <property type="match status" value="1"/>
</dbReference>
<keyword evidence="5 7" id="KW-1133">Transmembrane helix</keyword>
<evidence type="ECO:0000256" key="3">
    <source>
        <dbReference type="ARBA" id="ARBA00022679"/>
    </source>
</evidence>
<feature type="transmembrane region" description="Helical" evidence="7">
    <location>
        <begin position="162"/>
        <end position="179"/>
    </location>
</feature>
<evidence type="ECO:0000256" key="6">
    <source>
        <dbReference type="ARBA" id="ARBA00023136"/>
    </source>
</evidence>
<dbReference type="PANTHER" id="PTHR30589:SF0">
    <property type="entry name" value="PHOSPHATIDYLGLYCEROL--PROLIPOPROTEIN DIACYLGLYCERYL TRANSFERASE"/>
    <property type="match status" value="1"/>
</dbReference>
<dbReference type="EMBL" id="LVWE01000040">
    <property type="protein sequence ID" value="OAD44713.1"/>
    <property type="molecule type" value="Genomic_DNA"/>
</dbReference>
<feature type="binding site" evidence="7">
    <location>
        <position position="129"/>
    </location>
    <ligand>
        <name>a 1,2-diacyl-sn-glycero-3-phospho-(1'-sn-glycerol)</name>
        <dbReference type="ChEBI" id="CHEBI:64716"/>
    </ligand>
</feature>
<dbReference type="EC" id="2.5.1.145" evidence="7"/>
<comment type="function">
    <text evidence="7">Catalyzes the transfer of the diacylglyceryl group from phosphatidylglycerol to the sulfhydryl group of the N-terminal cysteine of a prolipoprotein, the first step in the formation of mature lipoproteins.</text>
</comment>
<comment type="caution">
    <text evidence="8">The sequence shown here is derived from an EMBL/GenBank/DDBJ whole genome shotgun (WGS) entry which is preliminary data.</text>
</comment>
<evidence type="ECO:0000256" key="5">
    <source>
        <dbReference type="ARBA" id="ARBA00022989"/>
    </source>
</evidence>
<feature type="transmembrane region" description="Helical" evidence="7">
    <location>
        <begin position="220"/>
        <end position="240"/>
    </location>
</feature>
<evidence type="ECO:0000256" key="1">
    <source>
        <dbReference type="ARBA" id="ARBA00007150"/>
    </source>
</evidence>
<protein>
    <recommendedName>
        <fullName evidence="7">Phosphatidylglycerol--prolipoprotein diacylglyceryl transferase</fullName>
        <ecNumber evidence="7">2.5.1.145</ecNumber>
    </recommendedName>
</protein>
<dbReference type="GO" id="GO:0008961">
    <property type="term" value="F:phosphatidylglycerol-prolipoprotein diacylglyceryl transferase activity"/>
    <property type="evidence" value="ECO:0007669"/>
    <property type="project" value="UniProtKB-UniRule"/>
</dbReference>
<dbReference type="Pfam" id="PF01790">
    <property type="entry name" value="LGT"/>
    <property type="match status" value="1"/>
</dbReference>
<evidence type="ECO:0000256" key="2">
    <source>
        <dbReference type="ARBA" id="ARBA00022475"/>
    </source>
</evidence>
<keyword evidence="6 7" id="KW-0472">Membrane</keyword>